<keyword evidence="1" id="KW-0472">Membrane</keyword>
<dbReference type="Pfam" id="PF07009">
    <property type="entry name" value="NusG_II"/>
    <property type="match status" value="1"/>
</dbReference>
<dbReference type="KEGG" id="mbac:BN1209_1690"/>
<proteinExistence type="predicted"/>
<dbReference type="InterPro" id="IPR038690">
    <property type="entry name" value="NusG_2_sf"/>
</dbReference>
<keyword evidence="3" id="KW-1185">Reference proteome</keyword>
<dbReference type="HOGENOM" id="CLU_130936_3_0_4"/>
<dbReference type="CDD" id="cd09910">
    <property type="entry name" value="NGN-insert_like"/>
    <property type="match status" value="1"/>
</dbReference>
<dbReference type="STRING" id="1581680.BN1209_1690"/>
<keyword evidence="1" id="KW-0812">Transmembrane</keyword>
<protein>
    <submittedName>
        <fullName evidence="2">Uncharacterized protein</fullName>
    </submittedName>
</protein>
<evidence type="ECO:0000256" key="1">
    <source>
        <dbReference type="SAM" id="Phobius"/>
    </source>
</evidence>
<dbReference type="Proteomes" id="UP000056322">
    <property type="component" value="Chromosome 1"/>
</dbReference>
<reference evidence="3" key="1">
    <citation type="submission" date="2014-12" db="EMBL/GenBank/DDBJ databases">
        <authorList>
            <person name="Salcher M.M."/>
        </authorList>
    </citation>
    <scope>NUCLEOTIDE SEQUENCE [LARGE SCALE GENOMIC DNA]</scope>
    <source>
        <strain evidence="3">MMS-10A-171</strain>
    </source>
</reference>
<name>A0A0B7IWQ0_9PROT</name>
<dbReference type="RefSeq" id="WP_045751766.1">
    <property type="nucleotide sequence ID" value="NZ_LN794158.1"/>
</dbReference>
<gene>
    <name evidence="2" type="ORF">BN1209_1690</name>
</gene>
<dbReference type="AlphaFoldDB" id="A0A0B7IWQ0"/>
<dbReference type="OrthoDB" id="47603at2"/>
<accession>A0A0B7IWQ0</accession>
<evidence type="ECO:0000313" key="3">
    <source>
        <dbReference type="Proteomes" id="UP000056322"/>
    </source>
</evidence>
<organism evidence="2 3">
    <name type="scientific">Candidatus Methylopumilus turicensis</name>
    <dbReference type="NCBI Taxonomy" id="1581680"/>
    <lineage>
        <taxon>Bacteria</taxon>
        <taxon>Pseudomonadati</taxon>
        <taxon>Pseudomonadota</taxon>
        <taxon>Betaproteobacteria</taxon>
        <taxon>Nitrosomonadales</taxon>
        <taxon>Methylophilaceae</taxon>
        <taxon>Candidatus Methylopumilus</taxon>
    </lineage>
</organism>
<dbReference type="Gene3D" id="2.60.320.10">
    <property type="entry name" value="N-utilization substance G protein NusG, insert domain"/>
    <property type="match status" value="1"/>
</dbReference>
<sequence>MKGSFKSSKPLLGDLLIMIVGLMVVGYLFKSLWHHEPAAKLQIRLGDKIYATYSLAQNRNIDIPGPIGITRIVINHGKARFAHSPCPNQYCVHQGWLSHQGQAAICLPNQVSLELLGGEKPFDSLNY</sequence>
<evidence type="ECO:0000313" key="2">
    <source>
        <dbReference type="EMBL" id="CEN56727.1"/>
    </source>
</evidence>
<feature type="transmembrane region" description="Helical" evidence="1">
    <location>
        <begin position="12"/>
        <end position="33"/>
    </location>
</feature>
<dbReference type="EMBL" id="LN794158">
    <property type="protein sequence ID" value="CEN56727.1"/>
    <property type="molecule type" value="Genomic_DNA"/>
</dbReference>
<keyword evidence="1" id="KW-1133">Transmembrane helix</keyword>